<name>A0ABS8WYN2_DATST</name>
<comment type="caution">
    <text evidence="1">The sequence shown here is derived from an EMBL/GenBank/DDBJ whole genome shotgun (WGS) entry which is preliminary data.</text>
</comment>
<gene>
    <name evidence="1" type="ORF">HAX54_007333</name>
</gene>
<evidence type="ECO:0000313" key="1">
    <source>
        <dbReference type="EMBL" id="MCE3216651.1"/>
    </source>
</evidence>
<dbReference type="Proteomes" id="UP000823775">
    <property type="component" value="Unassembled WGS sequence"/>
</dbReference>
<sequence>MAPNCSKGMEMVVAGKGLKRLWKGSKGASSSKAKEVEPHGLTWFNTKMEAKYAPEHWIDEGLLTQEFPAIRDKSRELGVGYIFAELEESKLTLVREFCHASPREA</sequence>
<proteinExistence type="predicted"/>
<keyword evidence="2" id="KW-1185">Reference proteome</keyword>
<protein>
    <submittedName>
        <fullName evidence="1">Uncharacterized protein</fullName>
    </submittedName>
</protein>
<reference evidence="1 2" key="1">
    <citation type="journal article" date="2021" name="BMC Genomics">
        <title>Datura genome reveals duplications of psychoactive alkaloid biosynthetic genes and high mutation rate following tissue culture.</title>
        <authorList>
            <person name="Rajewski A."/>
            <person name="Carter-House D."/>
            <person name="Stajich J."/>
            <person name="Litt A."/>
        </authorList>
    </citation>
    <scope>NUCLEOTIDE SEQUENCE [LARGE SCALE GENOMIC DNA]</scope>
    <source>
        <strain evidence="1">AR-01</strain>
    </source>
</reference>
<evidence type="ECO:0000313" key="2">
    <source>
        <dbReference type="Proteomes" id="UP000823775"/>
    </source>
</evidence>
<accession>A0ABS8WYN2</accession>
<dbReference type="EMBL" id="JACEIK010013768">
    <property type="protein sequence ID" value="MCE3216651.1"/>
    <property type="molecule type" value="Genomic_DNA"/>
</dbReference>
<organism evidence="1 2">
    <name type="scientific">Datura stramonium</name>
    <name type="common">Jimsonweed</name>
    <name type="synonym">Common thornapple</name>
    <dbReference type="NCBI Taxonomy" id="4076"/>
    <lineage>
        <taxon>Eukaryota</taxon>
        <taxon>Viridiplantae</taxon>
        <taxon>Streptophyta</taxon>
        <taxon>Embryophyta</taxon>
        <taxon>Tracheophyta</taxon>
        <taxon>Spermatophyta</taxon>
        <taxon>Magnoliopsida</taxon>
        <taxon>eudicotyledons</taxon>
        <taxon>Gunneridae</taxon>
        <taxon>Pentapetalae</taxon>
        <taxon>asterids</taxon>
        <taxon>lamiids</taxon>
        <taxon>Solanales</taxon>
        <taxon>Solanaceae</taxon>
        <taxon>Solanoideae</taxon>
        <taxon>Datureae</taxon>
        <taxon>Datura</taxon>
    </lineage>
</organism>